<sequence length="88" mass="9838">MKLRTGTTSVQQTFRVKYLYKHSGFTMQNLKHDIAVLVLEGSVQLSPKVAKVCLPDQAADLNSKCYITGLTFNDFTYCHGVKHGFGLK</sequence>
<dbReference type="Proteomes" id="UP001163046">
    <property type="component" value="Unassembled WGS sequence"/>
</dbReference>
<proteinExistence type="predicted"/>
<name>A0A9W9YWT5_9CNID</name>
<evidence type="ECO:0000259" key="1">
    <source>
        <dbReference type="Pfam" id="PF00089"/>
    </source>
</evidence>
<accession>A0A9W9YWT5</accession>
<dbReference type="EMBL" id="MU826854">
    <property type="protein sequence ID" value="KAJ7370880.1"/>
    <property type="molecule type" value="Genomic_DNA"/>
</dbReference>
<dbReference type="InterPro" id="IPR009003">
    <property type="entry name" value="Peptidase_S1_PA"/>
</dbReference>
<feature type="domain" description="Peptidase S1" evidence="1">
    <location>
        <begin position="9"/>
        <end position="71"/>
    </location>
</feature>
<keyword evidence="3" id="KW-1185">Reference proteome</keyword>
<evidence type="ECO:0000313" key="3">
    <source>
        <dbReference type="Proteomes" id="UP001163046"/>
    </source>
</evidence>
<dbReference type="InterPro" id="IPR043504">
    <property type="entry name" value="Peptidase_S1_PA_chymotrypsin"/>
</dbReference>
<dbReference type="InterPro" id="IPR001254">
    <property type="entry name" value="Trypsin_dom"/>
</dbReference>
<dbReference type="OrthoDB" id="7726766at2759"/>
<dbReference type="SUPFAM" id="SSF50494">
    <property type="entry name" value="Trypsin-like serine proteases"/>
    <property type="match status" value="1"/>
</dbReference>
<gene>
    <name evidence="2" type="ORF">OS493_028950</name>
</gene>
<comment type="caution">
    <text evidence="2">The sequence shown here is derived from an EMBL/GenBank/DDBJ whole genome shotgun (WGS) entry which is preliminary data.</text>
</comment>
<organism evidence="2 3">
    <name type="scientific">Desmophyllum pertusum</name>
    <dbReference type="NCBI Taxonomy" id="174260"/>
    <lineage>
        <taxon>Eukaryota</taxon>
        <taxon>Metazoa</taxon>
        <taxon>Cnidaria</taxon>
        <taxon>Anthozoa</taxon>
        <taxon>Hexacorallia</taxon>
        <taxon>Scleractinia</taxon>
        <taxon>Caryophylliina</taxon>
        <taxon>Caryophylliidae</taxon>
        <taxon>Desmophyllum</taxon>
    </lineage>
</organism>
<dbReference type="Gene3D" id="2.40.10.10">
    <property type="entry name" value="Trypsin-like serine proteases"/>
    <property type="match status" value="1"/>
</dbReference>
<dbReference type="AlphaFoldDB" id="A0A9W9YWT5"/>
<protein>
    <recommendedName>
        <fullName evidence="1">Peptidase S1 domain-containing protein</fullName>
    </recommendedName>
</protein>
<dbReference type="GO" id="GO:0004252">
    <property type="term" value="F:serine-type endopeptidase activity"/>
    <property type="evidence" value="ECO:0007669"/>
    <property type="project" value="InterPro"/>
</dbReference>
<dbReference type="GO" id="GO:0006508">
    <property type="term" value="P:proteolysis"/>
    <property type="evidence" value="ECO:0007669"/>
    <property type="project" value="InterPro"/>
</dbReference>
<dbReference type="Pfam" id="PF00089">
    <property type="entry name" value="Trypsin"/>
    <property type="match status" value="1"/>
</dbReference>
<evidence type="ECO:0000313" key="2">
    <source>
        <dbReference type="EMBL" id="KAJ7370880.1"/>
    </source>
</evidence>
<reference evidence="2" key="1">
    <citation type="submission" date="2023-01" db="EMBL/GenBank/DDBJ databases">
        <title>Genome assembly of the deep-sea coral Lophelia pertusa.</title>
        <authorList>
            <person name="Herrera S."/>
            <person name="Cordes E."/>
        </authorList>
    </citation>
    <scope>NUCLEOTIDE SEQUENCE</scope>
    <source>
        <strain evidence="2">USNM1676648</strain>
        <tissue evidence="2">Polyp</tissue>
    </source>
</reference>